<organism evidence="1 2">
    <name type="scientific">Pholiota conissans</name>
    <dbReference type="NCBI Taxonomy" id="109636"/>
    <lineage>
        <taxon>Eukaryota</taxon>
        <taxon>Fungi</taxon>
        <taxon>Dikarya</taxon>
        <taxon>Basidiomycota</taxon>
        <taxon>Agaricomycotina</taxon>
        <taxon>Agaricomycetes</taxon>
        <taxon>Agaricomycetidae</taxon>
        <taxon>Agaricales</taxon>
        <taxon>Agaricineae</taxon>
        <taxon>Strophariaceae</taxon>
        <taxon>Pholiota</taxon>
    </lineage>
</organism>
<protein>
    <submittedName>
        <fullName evidence="1">Uncharacterized protein</fullName>
    </submittedName>
</protein>
<evidence type="ECO:0000313" key="1">
    <source>
        <dbReference type="EMBL" id="KAF9473699.1"/>
    </source>
</evidence>
<keyword evidence="2" id="KW-1185">Reference proteome</keyword>
<dbReference type="AlphaFoldDB" id="A0A9P5YS83"/>
<dbReference type="OrthoDB" id="3172906at2759"/>
<sequence>MTQGVKRTPPSLWYQAKEHLRYLVAMKGNLARSGHYSRANTPAGQRQSVLGVDAFAVEPNSVNDSHLLNQGWRRHVEIPNVSERIQHVPYSGHQYPDMHDANSFQSRFHLFRLRSPFKLTHSSHIDYIIPTLTVRYCGTYLCLLPLHAEPLNSAPSWPWWREVAVRPNGLPSMTIRVQGILRPIVVFPGEIGHPISILDVMNAVYNAVRTNVVVASDAGDSNTTHLIFRPGPDDGNQEVGSINAVPSDAIHRQFRGQVWWAGLRASTDEVARVISTSSQLGNLLVLTTTHTMLSC</sequence>
<name>A0A9P5YS83_9AGAR</name>
<dbReference type="EMBL" id="MU155422">
    <property type="protein sequence ID" value="KAF9473699.1"/>
    <property type="molecule type" value="Genomic_DNA"/>
</dbReference>
<evidence type="ECO:0000313" key="2">
    <source>
        <dbReference type="Proteomes" id="UP000807469"/>
    </source>
</evidence>
<comment type="caution">
    <text evidence="1">The sequence shown here is derived from an EMBL/GenBank/DDBJ whole genome shotgun (WGS) entry which is preliminary data.</text>
</comment>
<dbReference type="Proteomes" id="UP000807469">
    <property type="component" value="Unassembled WGS sequence"/>
</dbReference>
<proteinExistence type="predicted"/>
<accession>A0A9P5YS83</accession>
<reference evidence="1" key="1">
    <citation type="submission" date="2020-11" db="EMBL/GenBank/DDBJ databases">
        <authorList>
            <consortium name="DOE Joint Genome Institute"/>
            <person name="Ahrendt S."/>
            <person name="Riley R."/>
            <person name="Andreopoulos W."/>
            <person name="Labutti K."/>
            <person name="Pangilinan J."/>
            <person name="Ruiz-Duenas F.J."/>
            <person name="Barrasa J.M."/>
            <person name="Sanchez-Garcia M."/>
            <person name="Camarero S."/>
            <person name="Miyauchi S."/>
            <person name="Serrano A."/>
            <person name="Linde D."/>
            <person name="Babiker R."/>
            <person name="Drula E."/>
            <person name="Ayuso-Fernandez I."/>
            <person name="Pacheco R."/>
            <person name="Padilla G."/>
            <person name="Ferreira P."/>
            <person name="Barriuso J."/>
            <person name="Kellner H."/>
            <person name="Castanera R."/>
            <person name="Alfaro M."/>
            <person name="Ramirez L."/>
            <person name="Pisabarro A.G."/>
            <person name="Kuo A."/>
            <person name="Tritt A."/>
            <person name="Lipzen A."/>
            <person name="He G."/>
            <person name="Yan M."/>
            <person name="Ng V."/>
            <person name="Cullen D."/>
            <person name="Martin F."/>
            <person name="Rosso M.-N."/>
            <person name="Henrissat B."/>
            <person name="Hibbett D."/>
            <person name="Martinez A.T."/>
            <person name="Grigoriev I.V."/>
        </authorList>
    </citation>
    <scope>NUCLEOTIDE SEQUENCE</scope>
    <source>
        <strain evidence="1">CIRM-BRFM 674</strain>
    </source>
</reference>
<gene>
    <name evidence="1" type="ORF">BDN70DRAFT_997517</name>
</gene>